<evidence type="ECO:0000256" key="1">
    <source>
        <dbReference type="ARBA" id="ARBA00000822"/>
    </source>
</evidence>
<dbReference type="InterPro" id="IPR017853">
    <property type="entry name" value="GH"/>
</dbReference>
<dbReference type="InterPro" id="IPR011583">
    <property type="entry name" value="Chitinase_II/V-like_cat"/>
</dbReference>
<dbReference type="SMART" id="SM00636">
    <property type="entry name" value="Glyco_18"/>
    <property type="match status" value="1"/>
</dbReference>
<dbReference type="InterPro" id="IPR029070">
    <property type="entry name" value="Chitinase_insertion_sf"/>
</dbReference>
<dbReference type="SUPFAM" id="SSF54556">
    <property type="entry name" value="Chitinase insertion domain"/>
    <property type="match status" value="1"/>
</dbReference>
<dbReference type="Gene3D" id="3.20.20.80">
    <property type="entry name" value="Glycosidases"/>
    <property type="match status" value="1"/>
</dbReference>
<dbReference type="PROSITE" id="PS51910">
    <property type="entry name" value="GH18_2"/>
    <property type="match status" value="1"/>
</dbReference>
<dbReference type="PANTHER" id="PTHR11177:SF392">
    <property type="entry name" value="HAP41P"/>
    <property type="match status" value="1"/>
</dbReference>
<dbReference type="Pfam" id="PF00704">
    <property type="entry name" value="Glyco_hydro_18"/>
    <property type="match status" value="1"/>
</dbReference>
<dbReference type="Gene3D" id="3.10.50.10">
    <property type="match status" value="1"/>
</dbReference>
<keyword evidence="5 7" id="KW-0326">Glycosidase</keyword>
<feature type="compositionally biased region" description="Low complexity" evidence="9">
    <location>
        <begin position="27"/>
        <end position="52"/>
    </location>
</feature>
<dbReference type="GO" id="GO:0008843">
    <property type="term" value="F:endochitinase activity"/>
    <property type="evidence" value="ECO:0007669"/>
    <property type="project" value="UniProtKB-EC"/>
</dbReference>
<dbReference type="InterPro" id="IPR001579">
    <property type="entry name" value="Glyco_hydro_18_chit_AS"/>
</dbReference>
<accession>A0A166X5P1</accession>
<evidence type="ECO:0000256" key="8">
    <source>
        <dbReference type="RuleBase" id="RU004453"/>
    </source>
</evidence>
<evidence type="ECO:0000259" key="11">
    <source>
        <dbReference type="PROSITE" id="PS51910"/>
    </source>
</evidence>
<dbReference type="InterPro" id="IPR001223">
    <property type="entry name" value="Glyco_hydro18_cat"/>
</dbReference>
<dbReference type="GO" id="GO:0000272">
    <property type="term" value="P:polysaccharide catabolic process"/>
    <property type="evidence" value="ECO:0007669"/>
    <property type="project" value="UniProtKB-KW"/>
</dbReference>
<evidence type="ECO:0000256" key="9">
    <source>
        <dbReference type="SAM" id="MobiDB-lite"/>
    </source>
</evidence>
<organism evidence="12 13">
    <name type="scientific">Athelia psychrophila</name>
    <dbReference type="NCBI Taxonomy" id="1759441"/>
    <lineage>
        <taxon>Eukaryota</taxon>
        <taxon>Fungi</taxon>
        <taxon>Dikarya</taxon>
        <taxon>Basidiomycota</taxon>
        <taxon>Agaricomycotina</taxon>
        <taxon>Agaricomycetes</taxon>
        <taxon>Agaricomycetidae</taxon>
        <taxon>Atheliales</taxon>
        <taxon>Atheliaceae</taxon>
        <taxon>Athelia</taxon>
    </lineage>
</organism>
<feature type="signal peptide" evidence="10">
    <location>
        <begin position="1"/>
        <end position="18"/>
    </location>
</feature>
<evidence type="ECO:0000256" key="6">
    <source>
        <dbReference type="ARBA" id="ARBA00023326"/>
    </source>
</evidence>
<gene>
    <name evidence="12" type="ORF">FIBSPDRAFT_772087</name>
</gene>
<evidence type="ECO:0000256" key="3">
    <source>
        <dbReference type="ARBA" id="ARBA00023024"/>
    </source>
</evidence>
<evidence type="ECO:0000256" key="7">
    <source>
        <dbReference type="RuleBase" id="RU000489"/>
    </source>
</evidence>
<evidence type="ECO:0000256" key="4">
    <source>
        <dbReference type="ARBA" id="ARBA00023277"/>
    </source>
</evidence>
<feature type="region of interest" description="Disordered" evidence="9">
    <location>
        <begin position="25"/>
        <end position="52"/>
    </location>
</feature>
<dbReference type="Proteomes" id="UP000076532">
    <property type="component" value="Unassembled WGS sequence"/>
</dbReference>
<keyword evidence="3" id="KW-0146">Chitin degradation</keyword>
<comment type="similarity">
    <text evidence="8">Belongs to the glycosyl hydrolase 18 family.</text>
</comment>
<keyword evidence="2 7" id="KW-0378">Hydrolase</keyword>
<dbReference type="PANTHER" id="PTHR11177">
    <property type="entry name" value="CHITINASE"/>
    <property type="match status" value="1"/>
</dbReference>
<sequence>MFSFAFLPLLLALPGAFAAPTCSRKPSTTSSGSAAASTSTSISTGSSSNSTGSGNITKVAASWFTGWHTSLGGGTPAFDVANVTWSNYTHVIYSFAETSANGSLVLQDTDVEGLKTFVAAAHNNSVKALLSIGGWTGSVYFSSNVGSAANRTKFVKAAADAVKTYNLDGLDFDWEYPASPNGLSCNIVNKADTANYLSFFTELRNSTAKDLIITATAVTPWNDATEAISTTGMAPFAKVLDWVSIMDYDVWGPGYGAGTVGPNAPLADKCADKANQLGSATDYVQQWTTAGFPANQLVLGVASYGHGYEVAKADAFEADGKTLAAYPKYNGNVNITGDAWDLGELTADVCGNPGVRSGVFDFWGLVDGGFLTKDGAPNSASSEIAYRFDNCSQTAYVYNSTSKIMVSYDDVPSMTAKGQFIAKQDLLGFAFWETGGDHNDLLLNAARTGMGI</sequence>
<dbReference type="SUPFAM" id="SSF51445">
    <property type="entry name" value="(Trans)glycosidases"/>
    <property type="match status" value="1"/>
</dbReference>
<comment type="catalytic activity">
    <reaction evidence="1">
        <text>Random endo-hydrolysis of N-acetyl-beta-D-glucosaminide (1-&gt;4)-beta-linkages in chitin and chitodextrins.</text>
        <dbReference type="EC" id="3.2.1.14"/>
    </reaction>
</comment>
<keyword evidence="6" id="KW-0624">Polysaccharide degradation</keyword>
<feature type="chain" id="PRO_5007882176" evidence="10">
    <location>
        <begin position="19"/>
        <end position="452"/>
    </location>
</feature>
<keyword evidence="4" id="KW-0119">Carbohydrate metabolism</keyword>
<proteinExistence type="inferred from homology"/>
<dbReference type="GO" id="GO:0006032">
    <property type="term" value="P:chitin catabolic process"/>
    <property type="evidence" value="ECO:0007669"/>
    <property type="project" value="UniProtKB-KW"/>
</dbReference>
<dbReference type="InterPro" id="IPR050314">
    <property type="entry name" value="Glycosyl_Hydrlase_18"/>
</dbReference>
<dbReference type="EMBL" id="KV417480">
    <property type="protein sequence ID" value="KZP34445.1"/>
    <property type="molecule type" value="Genomic_DNA"/>
</dbReference>
<reference evidence="12 13" key="1">
    <citation type="journal article" date="2016" name="Mol. Biol. Evol.">
        <title>Comparative Genomics of Early-Diverging Mushroom-Forming Fungi Provides Insights into the Origins of Lignocellulose Decay Capabilities.</title>
        <authorList>
            <person name="Nagy L.G."/>
            <person name="Riley R."/>
            <person name="Tritt A."/>
            <person name="Adam C."/>
            <person name="Daum C."/>
            <person name="Floudas D."/>
            <person name="Sun H."/>
            <person name="Yadav J.S."/>
            <person name="Pangilinan J."/>
            <person name="Larsson K.H."/>
            <person name="Matsuura K."/>
            <person name="Barry K."/>
            <person name="Labutti K."/>
            <person name="Kuo R."/>
            <person name="Ohm R.A."/>
            <person name="Bhattacharya S.S."/>
            <person name="Shirouzu T."/>
            <person name="Yoshinaga Y."/>
            <person name="Martin F.M."/>
            <person name="Grigoriev I.V."/>
            <person name="Hibbett D.S."/>
        </authorList>
    </citation>
    <scope>NUCLEOTIDE SEQUENCE [LARGE SCALE GENOMIC DNA]</scope>
    <source>
        <strain evidence="12 13">CBS 109695</strain>
    </source>
</reference>
<keyword evidence="13" id="KW-1185">Reference proteome</keyword>
<keyword evidence="10" id="KW-0732">Signal</keyword>
<dbReference type="OrthoDB" id="73875at2759"/>
<name>A0A166X5P1_9AGAM</name>
<evidence type="ECO:0000313" key="12">
    <source>
        <dbReference type="EMBL" id="KZP34445.1"/>
    </source>
</evidence>
<evidence type="ECO:0000256" key="10">
    <source>
        <dbReference type="SAM" id="SignalP"/>
    </source>
</evidence>
<protein>
    <submittedName>
        <fullName evidence="12">Glycoside hydrolase family 18 protein</fullName>
    </submittedName>
</protein>
<evidence type="ECO:0000313" key="13">
    <source>
        <dbReference type="Proteomes" id="UP000076532"/>
    </source>
</evidence>
<dbReference type="STRING" id="436010.A0A166X5P1"/>
<dbReference type="PROSITE" id="PS01095">
    <property type="entry name" value="GH18_1"/>
    <property type="match status" value="1"/>
</dbReference>
<dbReference type="AlphaFoldDB" id="A0A166X5P1"/>
<dbReference type="GO" id="GO:0005576">
    <property type="term" value="C:extracellular region"/>
    <property type="evidence" value="ECO:0007669"/>
    <property type="project" value="TreeGrafter"/>
</dbReference>
<evidence type="ECO:0000256" key="5">
    <source>
        <dbReference type="ARBA" id="ARBA00023295"/>
    </source>
</evidence>
<dbReference type="GO" id="GO:0008061">
    <property type="term" value="F:chitin binding"/>
    <property type="evidence" value="ECO:0007669"/>
    <property type="project" value="InterPro"/>
</dbReference>
<evidence type="ECO:0000256" key="2">
    <source>
        <dbReference type="ARBA" id="ARBA00022801"/>
    </source>
</evidence>
<feature type="domain" description="GH18" evidence="11">
    <location>
        <begin position="58"/>
        <end position="452"/>
    </location>
</feature>